<evidence type="ECO:0000259" key="2">
    <source>
        <dbReference type="Pfam" id="PF20167"/>
    </source>
</evidence>
<dbReference type="InParanoid" id="A0A061EEU2"/>
<sequence length="429" mass="48942">MTKKGHKTEKKKKKGKSFKKGNIPSFKFRNNAHENRYRKLENASITCGKYIDWDNFNEILKIQTSLLNYFEELKLKEFSTFKNRSYNANLVKEFYASITLDKDELEDSDDYIEDGLNVFLNGKEFTITAADLRNLLKIECDEGEFEFSENYDPSSLWKITIGKKEKYSSKSNVGLITSPQIRILHYFIAANIHGKSGSFSYISFQDLWLMEHAFSGVSLNLGRFMIERMKGACRLEKINLPYRNIITSLVPKKGIWSYRYEADKVKSRDQAIYLGSLPKMVYKLDEETFVKTPKVDPGKETSLHAHFEASSSQFSNEMLFNLLMRIDGKLTGQGVRMLKIEEKLAELETVLKEKGKIPSEPAVADTSVTPSLAEKQGAKGSTFQAEGHEPEVDQPKKTPSLEPQKEVESQQGTEMLGSLDENPPFPPEP</sequence>
<dbReference type="Pfam" id="PF20167">
    <property type="entry name" value="Transposase_32"/>
    <property type="match status" value="1"/>
</dbReference>
<reference evidence="3 4" key="1">
    <citation type="journal article" date="2013" name="Genome Biol.">
        <title>The genome sequence of the most widely cultivated cacao type and its use to identify candidate genes regulating pod color.</title>
        <authorList>
            <person name="Motamayor J.C."/>
            <person name="Mockaitis K."/>
            <person name="Schmutz J."/>
            <person name="Haiminen N."/>
            <person name="Iii D.L."/>
            <person name="Cornejo O."/>
            <person name="Findley S.D."/>
            <person name="Zheng P."/>
            <person name="Utro F."/>
            <person name="Royaert S."/>
            <person name="Saski C."/>
            <person name="Jenkins J."/>
            <person name="Podicheti R."/>
            <person name="Zhao M."/>
            <person name="Scheffler B.E."/>
            <person name="Stack J.C."/>
            <person name="Feltus F.A."/>
            <person name="Mustiga G.M."/>
            <person name="Amores F."/>
            <person name="Phillips W."/>
            <person name="Marelli J.P."/>
            <person name="May G.D."/>
            <person name="Shapiro H."/>
            <person name="Ma J."/>
            <person name="Bustamante C.D."/>
            <person name="Schnell R.J."/>
            <person name="Main D."/>
            <person name="Gilbert D."/>
            <person name="Parida L."/>
            <person name="Kuhn D.N."/>
        </authorList>
    </citation>
    <scope>NUCLEOTIDE SEQUENCE [LARGE SCALE GENOMIC DNA]</scope>
    <source>
        <strain evidence="4">cv. Matina 1-6</strain>
    </source>
</reference>
<accession>A0A061EEU2</accession>
<dbReference type="Proteomes" id="UP000026915">
    <property type="component" value="Chromosome 4"/>
</dbReference>
<feature type="domain" description="Putative plant transposon protein" evidence="2">
    <location>
        <begin position="73"/>
        <end position="254"/>
    </location>
</feature>
<evidence type="ECO:0000313" key="3">
    <source>
        <dbReference type="EMBL" id="EOY03451.1"/>
    </source>
</evidence>
<proteinExistence type="predicted"/>
<gene>
    <name evidence="3" type="ORF">TCM_018529</name>
</gene>
<dbReference type="AlphaFoldDB" id="A0A061EEU2"/>
<feature type="compositionally biased region" description="Basic and acidic residues" evidence="1">
    <location>
        <begin position="386"/>
        <end position="396"/>
    </location>
</feature>
<organism evidence="3 4">
    <name type="scientific">Theobroma cacao</name>
    <name type="common">Cacao</name>
    <name type="synonym">Cocoa</name>
    <dbReference type="NCBI Taxonomy" id="3641"/>
    <lineage>
        <taxon>Eukaryota</taxon>
        <taxon>Viridiplantae</taxon>
        <taxon>Streptophyta</taxon>
        <taxon>Embryophyta</taxon>
        <taxon>Tracheophyta</taxon>
        <taxon>Spermatophyta</taxon>
        <taxon>Magnoliopsida</taxon>
        <taxon>eudicotyledons</taxon>
        <taxon>Gunneridae</taxon>
        <taxon>Pentapetalae</taxon>
        <taxon>rosids</taxon>
        <taxon>malvids</taxon>
        <taxon>Malvales</taxon>
        <taxon>Malvaceae</taxon>
        <taxon>Byttnerioideae</taxon>
        <taxon>Theobroma</taxon>
    </lineage>
</organism>
<dbReference type="EMBL" id="CM001882">
    <property type="protein sequence ID" value="EOY03451.1"/>
    <property type="molecule type" value="Genomic_DNA"/>
</dbReference>
<evidence type="ECO:0000313" key="4">
    <source>
        <dbReference type="Proteomes" id="UP000026915"/>
    </source>
</evidence>
<dbReference type="HOGENOM" id="CLU_052581_0_0_1"/>
<keyword evidence="4" id="KW-1185">Reference proteome</keyword>
<feature type="region of interest" description="Disordered" evidence="1">
    <location>
        <begin position="358"/>
        <end position="429"/>
    </location>
</feature>
<protein>
    <recommendedName>
        <fullName evidence="2">Putative plant transposon protein domain-containing protein</fullName>
    </recommendedName>
</protein>
<evidence type="ECO:0000256" key="1">
    <source>
        <dbReference type="SAM" id="MobiDB-lite"/>
    </source>
</evidence>
<feature type="region of interest" description="Disordered" evidence="1">
    <location>
        <begin position="1"/>
        <end position="26"/>
    </location>
</feature>
<dbReference type="InterPro" id="IPR046796">
    <property type="entry name" value="Transposase_32_dom"/>
</dbReference>
<dbReference type="Gramene" id="EOY03451">
    <property type="protein sequence ID" value="EOY03451"/>
    <property type="gene ID" value="TCM_018529"/>
</dbReference>
<feature type="compositionally biased region" description="Basic residues" evidence="1">
    <location>
        <begin position="1"/>
        <end position="19"/>
    </location>
</feature>
<name>A0A061EEU2_THECC</name>